<dbReference type="InterPro" id="IPR001388">
    <property type="entry name" value="Synaptobrevin-like"/>
</dbReference>
<dbReference type="SUPFAM" id="SSF64356">
    <property type="entry name" value="SNARE-like"/>
    <property type="match status" value="1"/>
</dbReference>
<evidence type="ECO:0000256" key="2">
    <source>
        <dbReference type="ARBA" id="ARBA00022448"/>
    </source>
</evidence>
<dbReference type="SMART" id="SM01270">
    <property type="entry name" value="Longin"/>
    <property type="match status" value="1"/>
</dbReference>
<feature type="domain" description="V-SNARE coiled-coil homology" evidence="11">
    <location>
        <begin position="118"/>
        <end position="178"/>
    </location>
</feature>
<sequence>MPIKYALITDGVNLLGDGPKEDLDLSKLIMEKIVRKVSKDTLEKRTLTSDELEIHYKKSGEYIYFCVASNDTKKRVCWAFIDEVEGAFSQSNNKRQASGNRKIIKAKIDKWNDPNADKITALQDKLETVKESMVENIDKVLERGEKFETLYEKSDEMLVEANEFKRGTVKLKNKMIWRLIVIIVIIIIILIVIIIIAILAGCGFPTFERCGVFVNNYCSSKLGLISEQRNNYHTTFCNLFHAAKPSHEEHKALQQVKSLESKFEELLQKKISNEKSTVTNNLDAQNLVLSTNNLYDLVLEHWDDESKSSSEEELTIIYKLAKLKVRLLLRDFYKLDVSPTQLCEEVLEECHKLAHERPYLIEIIKEELTEKKEIEKYQKGDPSIEFPTVEGFDLESKDIKWLKYFVYDRFKNNRIGAIRTKKTIIYKELEDLIDTGLNSSFELGPQVAKEDYFIFAFYQVVHFFSRMDEDSFEKIEKIVRVWDKSWKEEMKDFTFLDWETGVPLRLDSCMTTLKSFIVGFKGDDDADHDRARKLALSAQKMDPNNFYVFTLDFGTEADSYMKNILKTERIILEKGQVKSLQQLRFFPLLYNKANILFSTAAMIQDQKRIKFAKQALDALTVSFNSLHVPMDPSEVQTMADCKFMMGDAEAAFKLYMEFFEVQFTSGTPHIVHAVEVCSTTMAAFSLRDNAITSLDRYCRLLPEEYTTSLKLHLISILIGVNQAVTKSTQMQQAPPPQTPQKLYKGNTLKEELEWCKKEMVKIKKNNRNILESDPGIRRFFDDTQNALEEKVAKLGISVPKLKPTLKATTSKLLFEKKKK</sequence>
<dbReference type="InterPro" id="IPR051097">
    <property type="entry name" value="Synaptobrevin-like_transport"/>
</dbReference>
<dbReference type="PROSITE" id="PS50859">
    <property type="entry name" value="LONGIN"/>
    <property type="match status" value="1"/>
</dbReference>
<evidence type="ECO:0000256" key="6">
    <source>
        <dbReference type="ARBA" id="ARBA00023136"/>
    </source>
</evidence>
<evidence type="ECO:0000256" key="9">
    <source>
        <dbReference type="SAM" id="Phobius"/>
    </source>
</evidence>
<dbReference type="KEGG" id="ngr:NAEGRDRAFT_82192"/>
<feature type="transmembrane region" description="Helical" evidence="9">
    <location>
        <begin position="175"/>
        <end position="200"/>
    </location>
</feature>
<reference evidence="12 13" key="1">
    <citation type="journal article" date="2010" name="Cell">
        <title>The genome of Naegleria gruberi illuminates early eukaryotic versatility.</title>
        <authorList>
            <person name="Fritz-Laylin L.K."/>
            <person name="Prochnik S.E."/>
            <person name="Ginger M.L."/>
            <person name="Dacks J.B."/>
            <person name="Carpenter M.L."/>
            <person name="Field M.C."/>
            <person name="Kuo A."/>
            <person name="Paredez A."/>
            <person name="Chapman J."/>
            <person name="Pham J."/>
            <person name="Shu S."/>
            <person name="Neupane R."/>
            <person name="Cipriano M."/>
            <person name="Mancuso J."/>
            <person name="Tu H."/>
            <person name="Salamov A."/>
            <person name="Lindquist E."/>
            <person name="Shapiro H."/>
            <person name="Lucas S."/>
            <person name="Grigoriev I.V."/>
            <person name="Cande W.Z."/>
            <person name="Fulton C."/>
            <person name="Rokhsar D.S."/>
            <person name="Dawson S.C."/>
        </authorList>
    </citation>
    <scope>NUCLEOTIDE SEQUENCE [LARGE SCALE GENOMIC DNA]</scope>
    <source>
        <strain evidence="12 13">NEG-M</strain>
    </source>
</reference>
<evidence type="ECO:0000259" key="10">
    <source>
        <dbReference type="PROSITE" id="PS50859"/>
    </source>
</evidence>
<dbReference type="Gene3D" id="3.30.450.50">
    <property type="entry name" value="Longin domain"/>
    <property type="match status" value="1"/>
</dbReference>
<keyword evidence="6 9" id="KW-0472">Membrane</keyword>
<dbReference type="GO" id="GO:0015031">
    <property type="term" value="P:protein transport"/>
    <property type="evidence" value="ECO:0007669"/>
    <property type="project" value="UniProtKB-KW"/>
</dbReference>
<dbReference type="PANTHER" id="PTHR21136">
    <property type="entry name" value="SNARE PROTEINS"/>
    <property type="match status" value="1"/>
</dbReference>
<evidence type="ECO:0000256" key="1">
    <source>
        <dbReference type="ARBA" id="ARBA00008025"/>
    </source>
</evidence>
<evidence type="ECO:0000256" key="8">
    <source>
        <dbReference type="PROSITE-ProRule" id="PRU00290"/>
    </source>
</evidence>
<accession>D2W309</accession>
<comment type="similarity">
    <text evidence="1">Belongs to the synaptobrevin family.</text>
</comment>
<dbReference type="GO" id="GO:0016020">
    <property type="term" value="C:membrane"/>
    <property type="evidence" value="ECO:0007669"/>
    <property type="project" value="InterPro"/>
</dbReference>
<proteinExistence type="inferred from homology"/>
<protein>
    <submittedName>
        <fullName evidence="12">Predicted protein</fullName>
    </submittedName>
</protein>
<evidence type="ECO:0000256" key="3">
    <source>
        <dbReference type="ARBA" id="ARBA00022692"/>
    </source>
</evidence>
<dbReference type="GO" id="GO:0012505">
    <property type="term" value="C:endomembrane system"/>
    <property type="evidence" value="ECO:0007669"/>
    <property type="project" value="UniProtKB-SubCell"/>
</dbReference>
<organism evidence="13">
    <name type="scientific">Naegleria gruberi</name>
    <name type="common">Amoeba</name>
    <dbReference type="NCBI Taxonomy" id="5762"/>
    <lineage>
        <taxon>Eukaryota</taxon>
        <taxon>Discoba</taxon>
        <taxon>Heterolobosea</taxon>
        <taxon>Tetramitia</taxon>
        <taxon>Eutetramitia</taxon>
        <taxon>Vahlkampfiidae</taxon>
        <taxon>Naegleria</taxon>
    </lineage>
</organism>
<dbReference type="CDD" id="cd15843">
    <property type="entry name" value="R-SNARE"/>
    <property type="match status" value="1"/>
</dbReference>
<keyword evidence="13" id="KW-1185">Reference proteome</keyword>
<evidence type="ECO:0000259" key="11">
    <source>
        <dbReference type="PROSITE" id="PS50892"/>
    </source>
</evidence>
<dbReference type="GO" id="GO:0016192">
    <property type="term" value="P:vesicle-mediated transport"/>
    <property type="evidence" value="ECO:0007669"/>
    <property type="project" value="InterPro"/>
</dbReference>
<dbReference type="VEuPathDB" id="AmoebaDB:NAEGRDRAFT_82192"/>
<dbReference type="Pfam" id="PF00957">
    <property type="entry name" value="Synaptobrevin"/>
    <property type="match status" value="1"/>
</dbReference>
<comment type="subcellular location">
    <subcellularLocation>
        <location evidence="7">Endomembrane system</location>
        <topology evidence="7">Single-pass type IV membrane protein</topology>
    </subcellularLocation>
</comment>
<dbReference type="InParanoid" id="D2W309"/>
<keyword evidence="4" id="KW-0653">Protein transport</keyword>
<evidence type="ECO:0000313" key="12">
    <source>
        <dbReference type="EMBL" id="EFC36501.1"/>
    </source>
</evidence>
<dbReference type="eggNOG" id="KOG0859">
    <property type="taxonomic scope" value="Eukaryota"/>
</dbReference>
<dbReference type="GeneID" id="8862724"/>
<dbReference type="InterPro" id="IPR011012">
    <property type="entry name" value="Longin-like_dom_sf"/>
</dbReference>
<keyword evidence="8" id="KW-0175">Coiled coil</keyword>
<dbReference type="PROSITE" id="PS50892">
    <property type="entry name" value="V_SNARE"/>
    <property type="match status" value="1"/>
</dbReference>
<keyword evidence="5 9" id="KW-1133">Transmembrane helix</keyword>
<dbReference type="PANTHER" id="PTHR21136:SF168">
    <property type="entry name" value="VESICLE-ASSOCIATED MEMBRANE PROTEIN 9"/>
    <property type="match status" value="1"/>
</dbReference>
<evidence type="ECO:0000256" key="5">
    <source>
        <dbReference type="ARBA" id="ARBA00022989"/>
    </source>
</evidence>
<dbReference type="InterPro" id="IPR042855">
    <property type="entry name" value="V_SNARE_CC"/>
</dbReference>
<evidence type="ECO:0000256" key="4">
    <source>
        <dbReference type="ARBA" id="ARBA00022927"/>
    </source>
</evidence>
<dbReference type="SUPFAM" id="SSF58038">
    <property type="entry name" value="SNARE fusion complex"/>
    <property type="match status" value="1"/>
</dbReference>
<dbReference type="Gene3D" id="1.20.5.110">
    <property type="match status" value="1"/>
</dbReference>
<keyword evidence="2" id="KW-0813">Transport</keyword>
<dbReference type="OMA" id="QTMADCK"/>
<dbReference type="GO" id="GO:0005737">
    <property type="term" value="C:cytoplasm"/>
    <property type="evidence" value="ECO:0007669"/>
    <property type="project" value="UniProtKB-ARBA"/>
</dbReference>
<name>D2W309_NAEGR</name>
<dbReference type="InterPro" id="IPR010908">
    <property type="entry name" value="Longin_dom"/>
</dbReference>
<keyword evidence="3 9" id="KW-0812">Transmembrane</keyword>
<dbReference type="AlphaFoldDB" id="D2W309"/>
<evidence type="ECO:0000313" key="13">
    <source>
        <dbReference type="Proteomes" id="UP000006671"/>
    </source>
</evidence>
<gene>
    <name evidence="12" type="ORF">NAEGRDRAFT_82192</name>
</gene>
<dbReference type="PRINTS" id="PR00219">
    <property type="entry name" value="SYNAPTOBREVN"/>
</dbReference>
<dbReference type="STRING" id="5762.D2W309"/>
<dbReference type="OrthoDB" id="248747at2759"/>
<evidence type="ECO:0000256" key="7">
    <source>
        <dbReference type="ARBA" id="ARBA00046280"/>
    </source>
</evidence>
<dbReference type="Pfam" id="PF13774">
    <property type="entry name" value="Longin"/>
    <property type="match status" value="1"/>
</dbReference>
<dbReference type="EMBL" id="GG738929">
    <property type="protein sequence ID" value="EFC36501.1"/>
    <property type="molecule type" value="Genomic_DNA"/>
</dbReference>
<dbReference type="Proteomes" id="UP000006671">
    <property type="component" value="Unassembled WGS sequence"/>
</dbReference>
<dbReference type="RefSeq" id="XP_002669245.1">
    <property type="nucleotide sequence ID" value="XM_002669199.1"/>
</dbReference>
<feature type="domain" description="Longin" evidence="10">
    <location>
        <begin position="29"/>
        <end position="98"/>
    </location>
</feature>